<dbReference type="EC" id="2.1.1.359" evidence="3"/>
<evidence type="ECO:0000256" key="3">
    <source>
        <dbReference type="ARBA" id="ARBA00012178"/>
    </source>
</evidence>
<evidence type="ECO:0000256" key="8">
    <source>
        <dbReference type="ARBA" id="ARBA00022679"/>
    </source>
</evidence>
<feature type="compositionally biased region" description="Basic and acidic residues" evidence="15">
    <location>
        <begin position="646"/>
        <end position="657"/>
    </location>
</feature>
<dbReference type="InterPro" id="IPR038190">
    <property type="entry name" value="SRI_sf"/>
</dbReference>
<dbReference type="Gene3D" id="1.10.1740.100">
    <property type="entry name" value="Set2, Rpb1 interacting domain"/>
    <property type="match status" value="1"/>
</dbReference>
<dbReference type="PROSITE" id="PS51568">
    <property type="entry name" value="SAM_MT43_SET2_1"/>
    <property type="match status" value="1"/>
</dbReference>
<dbReference type="EMBL" id="AYKW01000045">
    <property type="protein sequence ID" value="PIL25985.1"/>
    <property type="molecule type" value="Genomic_DNA"/>
</dbReference>
<keyword evidence="12" id="KW-0539">Nucleus</keyword>
<proteinExistence type="predicted"/>
<feature type="domain" description="Post-SET" evidence="17">
    <location>
        <begin position="313"/>
        <end position="329"/>
    </location>
</feature>
<comment type="caution">
    <text evidence="19">The sequence shown here is derived from an EMBL/GenBank/DDBJ whole genome shotgun (WGS) entry which is preliminary data.</text>
</comment>
<dbReference type="CDD" id="cd19172">
    <property type="entry name" value="SET_SETD2"/>
    <property type="match status" value="1"/>
</dbReference>
<gene>
    <name evidence="19" type="ORF">GSI_11739</name>
</gene>
<dbReference type="GO" id="GO:0005694">
    <property type="term" value="C:chromosome"/>
    <property type="evidence" value="ECO:0007669"/>
    <property type="project" value="UniProtKB-SubCell"/>
</dbReference>
<evidence type="ECO:0000256" key="15">
    <source>
        <dbReference type="SAM" id="MobiDB-lite"/>
    </source>
</evidence>
<dbReference type="InterPro" id="IPR046341">
    <property type="entry name" value="SET_dom_sf"/>
</dbReference>
<keyword evidence="10" id="KW-0805">Transcription regulation</keyword>
<evidence type="ECO:0000256" key="1">
    <source>
        <dbReference type="ARBA" id="ARBA00004123"/>
    </source>
</evidence>
<comment type="subcellular location">
    <subcellularLocation>
        <location evidence="2">Chromosome</location>
    </subcellularLocation>
    <subcellularLocation>
        <location evidence="1">Nucleus</location>
    </subcellularLocation>
</comment>
<keyword evidence="9" id="KW-0949">S-adenosyl-L-methionine</keyword>
<evidence type="ECO:0000256" key="11">
    <source>
        <dbReference type="ARBA" id="ARBA00023163"/>
    </source>
</evidence>
<organism evidence="19 20">
    <name type="scientific">Ganoderma sinense ZZ0214-1</name>
    <dbReference type="NCBI Taxonomy" id="1077348"/>
    <lineage>
        <taxon>Eukaryota</taxon>
        <taxon>Fungi</taxon>
        <taxon>Dikarya</taxon>
        <taxon>Basidiomycota</taxon>
        <taxon>Agaricomycotina</taxon>
        <taxon>Agaricomycetes</taxon>
        <taxon>Polyporales</taxon>
        <taxon>Polyporaceae</taxon>
        <taxon>Ganoderma</taxon>
    </lineage>
</organism>
<evidence type="ECO:0000256" key="12">
    <source>
        <dbReference type="ARBA" id="ARBA00023242"/>
    </source>
</evidence>
<dbReference type="PROSITE" id="PS50280">
    <property type="entry name" value="SET"/>
    <property type="match status" value="1"/>
</dbReference>
<dbReference type="InterPro" id="IPR003616">
    <property type="entry name" value="Post-SET_dom"/>
</dbReference>
<dbReference type="SMART" id="SM00570">
    <property type="entry name" value="AWS"/>
    <property type="match status" value="1"/>
</dbReference>
<evidence type="ECO:0000256" key="2">
    <source>
        <dbReference type="ARBA" id="ARBA00004286"/>
    </source>
</evidence>
<dbReference type="InterPro" id="IPR044437">
    <property type="entry name" value="SETD2/Set2_SET"/>
</dbReference>
<feature type="compositionally biased region" description="Basic and acidic residues" evidence="15">
    <location>
        <begin position="528"/>
        <end position="537"/>
    </location>
</feature>
<keyword evidence="5" id="KW-0158">Chromosome</keyword>
<dbReference type="OrthoDB" id="422362at2759"/>
<dbReference type="PROSITE" id="PS51215">
    <property type="entry name" value="AWS"/>
    <property type="match status" value="1"/>
</dbReference>
<dbReference type="PROSITE" id="PS50868">
    <property type="entry name" value="POST_SET"/>
    <property type="match status" value="1"/>
</dbReference>
<dbReference type="Pfam" id="PF17907">
    <property type="entry name" value="AWS"/>
    <property type="match status" value="1"/>
</dbReference>
<dbReference type="SMART" id="SM00317">
    <property type="entry name" value="SET"/>
    <property type="match status" value="1"/>
</dbReference>
<evidence type="ECO:0000256" key="6">
    <source>
        <dbReference type="ARBA" id="ARBA00022491"/>
    </source>
</evidence>
<dbReference type="AlphaFoldDB" id="A0A2G8RWT8"/>
<feature type="compositionally biased region" description="Acidic residues" evidence="15">
    <location>
        <begin position="782"/>
        <end position="801"/>
    </location>
</feature>
<accession>A0A2G8RWT8</accession>
<feature type="compositionally biased region" description="Basic and acidic residues" evidence="15">
    <location>
        <begin position="505"/>
        <end position="516"/>
    </location>
</feature>
<dbReference type="Gene3D" id="2.170.270.10">
    <property type="entry name" value="SET domain"/>
    <property type="match status" value="1"/>
</dbReference>
<evidence type="ECO:0000256" key="14">
    <source>
        <dbReference type="ARBA" id="ARBA00047545"/>
    </source>
</evidence>
<feature type="domain" description="AWS" evidence="18">
    <location>
        <begin position="132"/>
        <end position="187"/>
    </location>
</feature>
<dbReference type="InterPro" id="IPR006560">
    <property type="entry name" value="AWS_dom"/>
</dbReference>
<dbReference type="SMART" id="SM00508">
    <property type="entry name" value="PostSET"/>
    <property type="match status" value="1"/>
</dbReference>
<dbReference type="SUPFAM" id="SSF82199">
    <property type="entry name" value="SET domain"/>
    <property type="match status" value="1"/>
</dbReference>
<feature type="domain" description="SET" evidence="16">
    <location>
        <begin position="189"/>
        <end position="306"/>
    </location>
</feature>
<evidence type="ECO:0000256" key="4">
    <source>
        <dbReference type="ARBA" id="ARBA00018028"/>
    </source>
</evidence>
<feature type="compositionally biased region" description="Basic and acidic residues" evidence="15">
    <location>
        <begin position="833"/>
        <end position="844"/>
    </location>
</feature>
<keyword evidence="6" id="KW-0678">Repressor</keyword>
<protein>
    <recommendedName>
        <fullName evidence="4">Histone-lysine N-methyltransferase, H3 lysine-36 specific</fullName>
        <ecNumber evidence="3">2.1.1.359</ecNumber>
    </recommendedName>
    <alternativeName>
        <fullName evidence="13">SET domain-containing protein 2</fullName>
    </alternativeName>
</protein>
<dbReference type="InterPro" id="IPR025788">
    <property type="entry name" value="Set2_fungi"/>
</dbReference>
<feature type="region of interest" description="Disordered" evidence="15">
    <location>
        <begin position="736"/>
        <end position="870"/>
    </location>
</feature>
<feature type="region of interest" description="Disordered" evidence="15">
    <location>
        <begin position="626"/>
        <end position="657"/>
    </location>
</feature>
<keyword evidence="20" id="KW-1185">Reference proteome</keyword>
<keyword evidence="8" id="KW-0808">Transferase</keyword>
<evidence type="ECO:0000256" key="13">
    <source>
        <dbReference type="ARBA" id="ARBA00030091"/>
    </source>
</evidence>
<dbReference type="GO" id="GO:0005634">
    <property type="term" value="C:nucleus"/>
    <property type="evidence" value="ECO:0007669"/>
    <property type="project" value="UniProtKB-SubCell"/>
</dbReference>
<feature type="compositionally biased region" description="Basic residues" evidence="15">
    <location>
        <begin position="631"/>
        <end position="645"/>
    </location>
</feature>
<feature type="compositionally biased region" description="Basic residues" evidence="15">
    <location>
        <begin position="855"/>
        <end position="870"/>
    </location>
</feature>
<feature type="region of interest" description="Disordered" evidence="15">
    <location>
        <begin position="45"/>
        <end position="93"/>
    </location>
</feature>
<feature type="region of interest" description="Disordered" evidence="15">
    <location>
        <begin position="505"/>
        <end position="539"/>
    </location>
</feature>
<dbReference type="Pfam" id="PF08236">
    <property type="entry name" value="SRI"/>
    <property type="match status" value="1"/>
</dbReference>
<keyword evidence="11" id="KW-0804">Transcription</keyword>
<evidence type="ECO:0000313" key="19">
    <source>
        <dbReference type="EMBL" id="PIL25985.1"/>
    </source>
</evidence>
<sequence length="870" mass="97919">MSTVTEIYAQSKPSAALLFDSDAVKCEPLDLGAIKDEEMLDLSGLSAVKEESSETGMSRSASVEAKLENGSSKSTPSATPSLPAKGKRKPGKAPVQLIGHLPRAEEEAMTTFTQIPDNHYQYGTLGKSREALESMTCDCQYEHGVDDPDAACGLSSDCINLMTQVECLPDDCRCRGYCRNQRFQRKEYAPIEIVKTEMKGFGLRAAADLPKDTFIYEYVGDVVSHPSFVKRMRQYAEEGIRHFYFMMLQKDEFIDATKRGGIGRFANHSCNPNCYVAKWTVDKHVRMGIFANRTIKKHEELTFNYNVDRYGHDAQPCYCGEPNCVGFIGGKTQTDLAAMDDLYLDALGITDEVEMYGLKGSKKKKGKKLDEDFIPDLKPIILKEVPKVISAMRQTQSKKVLVKLLMRIKLTEDLAALRQIMRLRGFSVMTNILEDYPQDIEIQTLALECMTTWPLIQRNKVEDSQVNEPVEICAQSDNEGLATLAKKLLAQWETLEYAYRIPKRMKGDDDGDEPPKKVIIFNYDEDERPSKRSRSEDDFPIFVLPSESYNARPKTPPTPIHYERGPSEVEKLLMQRQAERQKQRDIADIIAKAAKAAEEARAPKPPPEPMMESLFGLLPKRDRIIDWEEKKRKKSSSSSKHKKPHQSKEEKEANKEKRLLKLISPVVVKCMSKHKDQMDHDQFKKYAKELTHVIAEKEKKSSSYKEGKLLDALSEEKTVKIKKFAKEYIAKVLHKLDKAGKRRKPISTAASSSTPDSRADNDDAAIPNAIVEDIMGIRPDGDGDDDISDRDASEDEDEDEDRRENGSEPSRSGSPEDAAGGLGHTSPTVVSDPRIRSGPEKMVSRTESSSSLHYSKQKIHNGSRGASHRW</sequence>
<feature type="compositionally biased region" description="Polar residues" evidence="15">
    <location>
        <begin position="69"/>
        <end position="80"/>
    </location>
</feature>
<dbReference type="GO" id="GO:0140955">
    <property type="term" value="F:histone H3K36 trimethyltransferase activity"/>
    <property type="evidence" value="ECO:0007669"/>
    <property type="project" value="UniProtKB-EC"/>
</dbReference>
<dbReference type="InterPro" id="IPR013257">
    <property type="entry name" value="SRI"/>
</dbReference>
<evidence type="ECO:0000313" key="20">
    <source>
        <dbReference type="Proteomes" id="UP000230002"/>
    </source>
</evidence>
<reference evidence="19 20" key="1">
    <citation type="journal article" date="2015" name="Sci. Rep.">
        <title>Chromosome-level genome map provides insights into diverse defense mechanisms in the medicinal fungus Ganoderma sinense.</title>
        <authorList>
            <person name="Zhu Y."/>
            <person name="Xu J."/>
            <person name="Sun C."/>
            <person name="Zhou S."/>
            <person name="Xu H."/>
            <person name="Nelson D.R."/>
            <person name="Qian J."/>
            <person name="Song J."/>
            <person name="Luo H."/>
            <person name="Xiang L."/>
            <person name="Li Y."/>
            <person name="Xu Z."/>
            <person name="Ji A."/>
            <person name="Wang L."/>
            <person name="Lu S."/>
            <person name="Hayward A."/>
            <person name="Sun W."/>
            <person name="Li X."/>
            <person name="Schwartz D.C."/>
            <person name="Wang Y."/>
            <person name="Chen S."/>
        </authorList>
    </citation>
    <scope>NUCLEOTIDE SEQUENCE [LARGE SCALE GENOMIC DNA]</scope>
    <source>
        <strain evidence="19 20">ZZ0214-1</strain>
    </source>
</reference>
<evidence type="ECO:0000259" key="18">
    <source>
        <dbReference type="PROSITE" id="PS51215"/>
    </source>
</evidence>
<evidence type="ECO:0000256" key="9">
    <source>
        <dbReference type="ARBA" id="ARBA00022691"/>
    </source>
</evidence>
<name>A0A2G8RWT8_9APHY</name>
<evidence type="ECO:0000259" key="17">
    <source>
        <dbReference type="PROSITE" id="PS50868"/>
    </source>
</evidence>
<feature type="compositionally biased region" description="Polar residues" evidence="15">
    <location>
        <begin position="845"/>
        <end position="854"/>
    </location>
</feature>
<dbReference type="InterPro" id="IPR001214">
    <property type="entry name" value="SET_dom"/>
</dbReference>
<dbReference type="InterPro" id="IPR050777">
    <property type="entry name" value="SET2_Histone-Lys_MeTrsfase"/>
</dbReference>
<dbReference type="GO" id="GO:0006355">
    <property type="term" value="P:regulation of DNA-templated transcription"/>
    <property type="evidence" value="ECO:0007669"/>
    <property type="project" value="InterPro"/>
</dbReference>
<evidence type="ECO:0000256" key="5">
    <source>
        <dbReference type="ARBA" id="ARBA00022454"/>
    </source>
</evidence>
<evidence type="ECO:0000256" key="7">
    <source>
        <dbReference type="ARBA" id="ARBA00022603"/>
    </source>
</evidence>
<dbReference type="STRING" id="1077348.A0A2G8RWT8"/>
<dbReference type="PANTHER" id="PTHR22884">
    <property type="entry name" value="SET DOMAIN PROTEINS"/>
    <property type="match status" value="1"/>
</dbReference>
<evidence type="ECO:0000259" key="16">
    <source>
        <dbReference type="PROSITE" id="PS50280"/>
    </source>
</evidence>
<dbReference type="Proteomes" id="UP000230002">
    <property type="component" value="Unassembled WGS sequence"/>
</dbReference>
<dbReference type="GO" id="GO:0032259">
    <property type="term" value="P:methylation"/>
    <property type="evidence" value="ECO:0007669"/>
    <property type="project" value="UniProtKB-KW"/>
</dbReference>
<comment type="catalytic activity">
    <reaction evidence="14">
        <text>L-lysyl(36)-[histone H3] + 3 S-adenosyl-L-methionine = N(6),N(6),N(6)-trimethyl-L-lysyl(36)-[histone H3] + 3 S-adenosyl-L-homocysteine + 3 H(+)</text>
        <dbReference type="Rhea" id="RHEA:60324"/>
        <dbReference type="Rhea" id="RHEA-COMP:9785"/>
        <dbReference type="Rhea" id="RHEA-COMP:15536"/>
        <dbReference type="ChEBI" id="CHEBI:15378"/>
        <dbReference type="ChEBI" id="CHEBI:29969"/>
        <dbReference type="ChEBI" id="CHEBI:57856"/>
        <dbReference type="ChEBI" id="CHEBI:59789"/>
        <dbReference type="ChEBI" id="CHEBI:61961"/>
        <dbReference type="EC" id="2.1.1.359"/>
    </reaction>
</comment>
<keyword evidence="7" id="KW-0489">Methyltransferase</keyword>
<dbReference type="Pfam" id="PF00856">
    <property type="entry name" value="SET"/>
    <property type="match status" value="1"/>
</dbReference>
<evidence type="ECO:0000256" key="10">
    <source>
        <dbReference type="ARBA" id="ARBA00023015"/>
    </source>
</evidence>